<dbReference type="Gene3D" id="3.40.50.720">
    <property type="entry name" value="NAD(P)-binding Rossmann-like Domain"/>
    <property type="match status" value="1"/>
</dbReference>
<protein>
    <submittedName>
        <fullName evidence="3">Short-subunit dehydrogenase</fullName>
    </submittedName>
</protein>
<dbReference type="SUPFAM" id="SSF51735">
    <property type="entry name" value="NAD(P)-binding Rossmann-fold domains"/>
    <property type="match status" value="1"/>
</dbReference>
<evidence type="ECO:0000313" key="4">
    <source>
        <dbReference type="Proteomes" id="UP000280008"/>
    </source>
</evidence>
<proteinExistence type="inferred from homology"/>
<dbReference type="PANTHER" id="PTHR42760">
    <property type="entry name" value="SHORT-CHAIN DEHYDROGENASES/REDUCTASES FAMILY MEMBER"/>
    <property type="match status" value="1"/>
</dbReference>
<gene>
    <name evidence="3" type="ORF">C8E83_2175</name>
</gene>
<dbReference type="OrthoDB" id="9781117at2"/>
<dbReference type="EMBL" id="RBKS01000001">
    <property type="protein sequence ID" value="RKR75040.1"/>
    <property type="molecule type" value="Genomic_DNA"/>
</dbReference>
<sequence>MNQKVALITGAGRELGLGFATARLLAEQGHHAIVTARSQEQADTRASELRSLGLDASALVLDLADVDAYARVARRVEDDFGRLDVLVNNASTMPDMGVRSMLDVDIREAANALQVDVVATWGMTQAFRGLLEASPEGRVVNVSSRVWVLIPAAGSEVFSPAHAFAKFAVNTLSTSLAGAFTGTRVLVNAVDPGQVATHPELGLDPEDVPAAEAARWVAWAATLPADGPTGGVWFEGEPAPTSF</sequence>
<dbReference type="AlphaFoldDB" id="A0A495IH70"/>
<dbReference type="RefSeq" id="WP_121369881.1">
    <property type="nucleotide sequence ID" value="NZ_RBKS01000001.1"/>
</dbReference>
<dbReference type="Proteomes" id="UP000280008">
    <property type="component" value="Unassembled WGS sequence"/>
</dbReference>
<reference evidence="3 4" key="1">
    <citation type="submission" date="2018-10" db="EMBL/GenBank/DDBJ databases">
        <title>Sequencing the genomes of 1000 actinobacteria strains.</title>
        <authorList>
            <person name="Klenk H.-P."/>
        </authorList>
    </citation>
    <scope>NUCLEOTIDE SEQUENCE [LARGE SCALE GENOMIC DNA]</scope>
    <source>
        <strain evidence="3 4">DSM 17894</strain>
    </source>
</reference>
<evidence type="ECO:0000256" key="1">
    <source>
        <dbReference type="ARBA" id="ARBA00006484"/>
    </source>
</evidence>
<keyword evidence="4" id="KW-1185">Reference proteome</keyword>
<dbReference type="GO" id="GO:0016616">
    <property type="term" value="F:oxidoreductase activity, acting on the CH-OH group of donors, NAD or NADP as acceptor"/>
    <property type="evidence" value="ECO:0007669"/>
    <property type="project" value="TreeGrafter"/>
</dbReference>
<evidence type="ECO:0000313" key="3">
    <source>
        <dbReference type="EMBL" id="RKR75040.1"/>
    </source>
</evidence>
<dbReference type="InterPro" id="IPR036291">
    <property type="entry name" value="NAD(P)-bd_dom_sf"/>
</dbReference>
<comment type="caution">
    <text evidence="3">The sequence shown here is derived from an EMBL/GenBank/DDBJ whole genome shotgun (WGS) entry which is preliminary data.</text>
</comment>
<evidence type="ECO:0000256" key="2">
    <source>
        <dbReference type="RuleBase" id="RU000363"/>
    </source>
</evidence>
<comment type="similarity">
    <text evidence="1 2">Belongs to the short-chain dehydrogenases/reductases (SDR) family.</text>
</comment>
<dbReference type="PRINTS" id="PR00080">
    <property type="entry name" value="SDRFAMILY"/>
</dbReference>
<accession>A0A495IH70</accession>
<name>A0A495IH70_9MICO</name>
<dbReference type="PRINTS" id="PR00081">
    <property type="entry name" value="GDHRDH"/>
</dbReference>
<dbReference type="InterPro" id="IPR002347">
    <property type="entry name" value="SDR_fam"/>
</dbReference>
<dbReference type="Pfam" id="PF00106">
    <property type="entry name" value="adh_short"/>
    <property type="match status" value="1"/>
</dbReference>
<organism evidence="3 4">
    <name type="scientific">Frondihabitans australicus</name>
    <dbReference type="NCBI Taxonomy" id="386892"/>
    <lineage>
        <taxon>Bacteria</taxon>
        <taxon>Bacillati</taxon>
        <taxon>Actinomycetota</taxon>
        <taxon>Actinomycetes</taxon>
        <taxon>Micrococcales</taxon>
        <taxon>Microbacteriaceae</taxon>
        <taxon>Frondihabitans</taxon>
    </lineage>
</organism>